<comment type="similarity">
    <text evidence="7">Belongs to the binding-protein-dependent transport system permease family.</text>
</comment>
<keyword evidence="6 7" id="KW-0472">Membrane</keyword>
<dbReference type="AlphaFoldDB" id="A0A2R5F137"/>
<evidence type="ECO:0000256" key="7">
    <source>
        <dbReference type="RuleBase" id="RU363032"/>
    </source>
</evidence>
<dbReference type="EMBL" id="BDQX01000230">
    <property type="protein sequence ID" value="GBG09431.1"/>
    <property type="molecule type" value="Genomic_DNA"/>
</dbReference>
<dbReference type="SUPFAM" id="SSF161098">
    <property type="entry name" value="MetI-like"/>
    <property type="match status" value="1"/>
</dbReference>
<comment type="caution">
    <text evidence="9">The sequence shown here is derived from an EMBL/GenBank/DDBJ whole genome shotgun (WGS) entry which is preliminary data.</text>
</comment>
<dbReference type="GO" id="GO:0055085">
    <property type="term" value="P:transmembrane transport"/>
    <property type="evidence" value="ECO:0007669"/>
    <property type="project" value="InterPro"/>
</dbReference>
<feature type="transmembrane region" description="Helical" evidence="7">
    <location>
        <begin position="139"/>
        <end position="159"/>
    </location>
</feature>
<name>A0A2R5F137_9BACL</name>
<evidence type="ECO:0000256" key="3">
    <source>
        <dbReference type="ARBA" id="ARBA00022475"/>
    </source>
</evidence>
<dbReference type="PANTHER" id="PTHR43227:SF11">
    <property type="entry name" value="BLL4140 PROTEIN"/>
    <property type="match status" value="1"/>
</dbReference>
<protein>
    <submittedName>
        <fullName evidence="9">Polysaccharide ABC transporter permease</fullName>
    </submittedName>
</protein>
<feature type="transmembrane region" description="Helical" evidence="7">
    <location>
        <begin position="96"/>
        <end position="118"/>
    </location>
</feature>
<keyword evidence="10" id="KW-1185">Reference proteome</keyword>
<reference evidence="9 10" key="1">
    <citation type="submission" date="2017-08" db="EMBL/GenBank/DDBJ databases">
        <title>Substantial Increase in Enzyme Production by Combined Drug-Resistance Mutations in Paenibacillus agaridevorans.</title>
        <authorList>
            <person name="Tanaka Y."/>
            <person name="Funane K."/>
            <person name="Hosaka T."/>
            <person name="Shiwa Y."/>
            <person name="Fujita N."/>
            <person name="Miyazaki T."/>
            <person name="Yoshikawa H."/>
            <person name="Murakami K."/>
            <person name="Kasahara K."/>
            <person name="Inaoka T."/>
            <person name="Hiraga Y."/>
            <person name="Ochi K."/>
        </authorList>
    </citation>
    <scope>NUCLEOTIDE SEQUENCE [LARGE SCALE GENOMIC DNA]</scope>
    <source>
        <strain evidence="9 10">T-3040</strain>
    </source>
</reference>
<evidence type="ECO:0000256" key="4">
    <source>
        <dbReference type="ARBA" id="ARBA00022692"/>
    </source>
</evidence>
<dbReference type="Pfam" id="PF00528">
    <property type="entry name" value="BPD_transp_1"/>
    <property type="match status" value="1"/>
</dbReference>
<evidence type="ECO:0000313" key="9">
    <source>
        <dbReference type="EMBL" id="GBG09431.1"/>
    </source>
</evidence>
<dbReference type="Gene3D" id="1.10.3720.10">
    <property type="entry name" value="MetI-like"/>
    <property type="match status" value="1"/>
</dbReference>
<organism evidence="9 10">
    <name type="scientific">Paenibacillus agaridevorans</name>
    <dbReference type="NCBI Taxonomy" id="171404"/>
    <lineage>
        <taxon>Bacteria</taxon>
        <taxon>Bacillati</taxon>
        <taxon>Bacillota</taxon>
        <taxon>Bacilli</taxon>
        <taxon>Bacillales</taxon>
        <taxon>Paenibacillaceae</taxon>
        <taxon>Paenibacillus</taxon>
    </lineage>
</organism>
<dbReference type="InterPro" id="IPR035906">
    <property type="entry name" value="MetI-like_sf"/>
</dbReference>
<evidence type="ECO:0000256" key="6">
    <source>
        <dbReference type="ARBA" id="ARBA00023136"/>
    </source>
</evidence>
<feature type="transmembrane region" description="Helical" evidence="7">
    <location>
        <begin position="199"/>
        <end position="218"/>
    </location>
</feature>
<dbReference type="InterPro" id="IPR000515">
    <property type="entry name" value="MetI-like"/>
</dbReference>
<gene>
    <name evidence="9" type="ORF">PAT3040_04077</name>
</gene>
<dbReference type="CDD" id="cd06261">
    <property type="entry name" value="TM_PBP2"/>
    <property type="match status" value="1"/>
</dbReference>
<evidence type="ECO:0000259" key="8">
    <source>
        <dbReference type="PROSITE" id="PS50928"/>
    </source>
</evidence>
<proteinExistence type="inferred from homology"/>
<keyword evidence="4 7" id="KW-0812">Transmembrane</keyword>
<dbReference type="GO" id="GO:0005886">
    <property type="term" value="C:plasma membrane"/>
    <property type="evidence" value="ECO:0007669"/>
    <property type="project" value="UniProtKB-SubCell"/>
</dbReference>
<feature type="domain" description="ABC transmembrane type-1" evidence="8">
    <location>
        <begin position="93"/>
        <end position="308"/>
    </location>
</feature>
<evidence type="ECO:0000256" key="5">
    <source>
        <dbReference type="ARBA" id="ARBA00022989"/>
    </source>
</evidence>
<dbReference type="InterPro" id="IPR050809">
    <property type="entry name" value="UgpAE/MalFG_permease"/>
</dbReference>
<keyword evidence="5 7" id="KW-1133">Transmembrane helix</keyword>
<comment type="subcellular location">
    <subcellularLocation>
        <location evidence="1 7">Cell membrane</location>
        <topology evidence="1 7">Multi-pass membrane protein</topology>
    </subcellularLocation>
</comment>
<feature type="transmembrane region" description="Helical" evidence="7">
    <location>
        <begin position="32"/>
        <end position="51"/>
    </location>
</feature>
<evidence type="ECO:0000256" key="1">
    <source>
        <dbReference type="ARBA" id="ARBA00004651"/>
    </source>
</evidence>
<keyword evidence="3" id="KW-1003">Cell membrane</keyword>
<feature type="transmembrane region" description="Helical" evidence="7">
    <location>
        <begin position="295"/>
        <end position="313"/>
    </location>
</feature>
<sequence length="321" mass="36299">MQDVMLRGDFDPPYTLQEGNDEMKSNRWKRNLPLHLMIIPGVILIFLFAYIPMGGIAMAFQKFIPNRGLFGSEWVGFANFVYMINMPDIYDVVRNTVLIAMSKIVLGQFVAIMAALLLNEMRNRRVVRTVQTLIYMPHFLSWVILGGILVDVLSTNGGIVNQLLGVFGIEPIFFLGSNSWFPITLIASDIWKEFGFSTIIYLAALTSINPTLYEAAYIDGANRWKQTLHITLPGIGPIVVLLALLSLGNVLNAGFEQVFMLYSPQVYRSGDIIDTMVYRIGFQDFQYGVSTAVNLFKSVISMVLIIISYRLVYKIANYRIF</sequence>
<keyword evidence="2 7" id="KW-0813">Transport</keyword>
<accession>A0A2R5F137</accession>
<feature type="transmembrane region" description="Helical" evidence="7">
    <location>
        <begin position="230"/>
        <end position="251"/>
    </location>
</feature>
<evidence type="ECO:0000313" key="10">
    <source>
        <dbReference type="Proteomes" id="UP000245202"/>
    </source>
</evidence>
<evidence type="ECO:0000256" key="2">
    <source>
        <dbReference type="ARBA" id="ARBA00022448"/>
    </source>
</evidence>
<dbReference type="PROSITE" id="PS50928">
    <property type="entry name" value="ABC_TM1"/>
    <property type="match status" value="1"/>
</dbReference>
<dbReference type="Proteomes" id="UP000245202">
    <property type="component" value="Unassembled WGS sequence"/>
</dbReference>
<dbReference type="PANTHER" id="PTHR43227">
    <property type="entry name" value="BLL4140 PROTEIN"/>
    <property type="match status" value="1"/>
</dbReference>